<dbReference type="Proteomes" id="UP001067121">
    <property type="component" value="Unassembled WGS sequence"/>
</dbReference>
<dbReference type="EMBL" id="JALAOH010000006">
    <property type="protein sequence ID" value="MCY8315804.1"/>
    <property type="molecule type" value="Genomic_DNA"/>
</dbReference>
<proteinExistence type="predicted"/>
<protein>
    <submittedName>
        <fullName evidence="1">Uncharacterized protein</fullName>
    </submittedName>
</protein>
<comment type="caution">
    <text evidence="1">The sequence shown here is derived from an EMBL/GenBank/DDBJ whole genome shotgun (WGS) entry which is preliminary data.</text>
</comment>
<organism evidence="1 2">
    <name type="scientific">Bacillus vallismortis</name>
    <dbReference type="NCBI Taxonomy" id="72361"/>
    <lineage>
        <taxon>Bacteria</taxon>
        <taxon>Bacillati</taxon>
        <taxon>Bacillota</taxon>
        <taxon>Bacilli</taxon>
        <taxon>Bacillales</taxon>
        <taxon>Bacillaceae</taxon>
        <taxon>Bacillus</taxon>
    </lineage>
</organism>
<reference evidence="1" key="1">
    <citation type="submission" date="2022-02" db="EMBL/GenBank/DDBJ databases">
        <title>Crop Bioprotection Bacillus Genome Sequencing.</title>
        <authorList>
            <person name="Dunlap C."/>
        </authorList>
    </citation>
    <scope>NUCLEOTIDE SEQUENCE</scope>
    <source>
        <strain evidence="1">98-1</strain>
    </source>
</reference>
<sequence>MSVAVLADRLEIALTDLNFEWSLVQMRQVVDYWYDGKSIYDMAELLNRKPDEIILLIVDFARGRVLPPRPYGLNANKRISIKRTHLKGKKDNLRRFVQDSPVYIPFIEKNFVWNDSEIKQFREMWKANDSIICISEQLNRDIDEVLFLVMDQASRDFIQPRMNGLLGKDATEHDLIRQRLPF</sequence>
<gene>
    <name evidence="1" type="ORF">MOC71_03360</name>
</gene>
<dbReference type="RefSeq" id="WP_268443620.1">
    <property type="nucleotide sequence ID" value="NZ_JALAOH010000006.1"/>
</dbReference>
<evidence type="ECO:0000313" key="1">
    <source>
        <dbReference type="EMBL" id="MCY8315804.1"/>
    </source>
</evidence>
<accession>A0AAP3CFX3</accession>
<dbReference type="AlphaFoldDB" id="A0AAP3CFX3"/>
<name>A0AAP3CFX3_BACVA</name>
<evidence type="ECO:0000313" key="2">
    <source>
        <dbReference type="Proteomes" id="UP001067121"/>
    </source>
</evidence>